<dbReference type="InterPro" id="IPR001296">
    <property type="entry name" value="Glyco_trans_1"/>
</dbReference>
<dbReference type="EMBL" id="MTJN01000002">
    <property type="protein sequence ID" value="OOV08976.1"/>
    <property type="molecule type" value="Genomic_DNA"/>
</dbReference>
<dbReference type="SUPFAM" id="SSF53756">
    <property type="entry name" value="UDP-Glycosyltransferase/glycogen phosphorylase"/>
    <property type="match status" value="1"/>
</dbReference>
<feature type="domain" description="Glycosyl transferase family 1" evidence="1">
    <location>
        <begin position="243"/>
        <end position="386"/>
    </location>
</feature>
<dbReference type="STRING" id="28066.RF819_07760"/>
<keyword evidence="4" id="KW-1185">Reference proteome</keyword>
<dbReference type="InterPro" id="IPR028098">
    <property type="entry name" value="Glyco_trans_4-like_N"/>
</dbReference>
<reference evidence="3 4" key="1">
    <citation type="submission" date="2017-01" db="EMBL/GenBank/DDBJ databases">
        <title>Genome sequencing of Rhodoferax fermentans JCM 7819.</title>
        <authorList>
            <person name="Kim Y.J."/>
            <person name="Farh M.E.-A."/>
            <person name="Yang D.-C."/>
        </authorList>
    </citation>
    <scope>NUCLEOTIDE SEQUENCE [LARGE SCALE GENOMIC DNA]</scope>
    <source>
        <strain evidence="3 4">JCM 7819</strain>
    </source>
</reference>
<dbReference type="AlphaFoldDB" id="A0A1T1AXW4"/>
<feature type="domain" description="Glycosyltransferase subfamily 4-like N-terminal" evidence="2">
    <location>
        <begin position="11"/>
        <end position="213"/>
    </location>
</feature>
<evidence type="ECO:0000313" key="4">
    <source>
        <dbReference type="Proteomes" id="UP000190750"/>
    </source>
</evidence>
<evidence type="ECO:0000313" key="3">
    <source>
        <dbReference type="EMBL" id="OOV08976.1"/>
    </source>
</evidence>
<gene>
    <name evidence="3" type="ORF">RF819_07760</name>
</gene>
<dbReference type="PANTHER" id="PTHR45947:SF13">
    <property type="entry name" value="TRANSFERASE"/>
    <property type="match status" value="1"/>
</dbReference>
<evidence type="ECO:0000259" key="2">
    <source>
        <dbReference type="Pfam" id="PF13439"/>
    </source>
</evidence>
<sequence length="422" mass="47349">MLHINHSDSGGGAARAALRLHLALDAAGFDSSMLLRQVRTKAPYLFGPRSPIGAALSQLRSPVGRAVMRLQGSSRRAPRSGNFLPSDWASRIESIAPDVVNLHWIGAETMSIEDVARIKRPIVWTLHDMWAFCGSEHVEPDETRWAQGYTRNNRRIEDMGLDLDRGVWLRKKKAWRLPMRIIAPSKWMADCVNRSALMSESPVSVIPNVLDTECYCPLDRVKCRSELGLPQDKVLVLFGAIQGSSDPNKGYDLLKEALGHCKTFAESFNVECVVFGQKEPTIDRSLPVRTHWLGHIDHEATLARIYSAADVMVVPSRIENLPQTATEAQACGCPVVAFRVSGLKEVVDDRITGYLADPYDARDLYQGIRWVTDNSCQLSSLRRSARDRAVRLWHARVVVPEYVQQYQLAIEDVARVKTRRSQ</sequence>
<organism evidence="3 4">
    <name type="scientific">Rhodoferax fermentans</name>
    <dbReference type="NCBI Taxonomy" id="28066"/>
    <lineage>
        <taxon>Bacteria</taxon>
        <taxon>Pseudomonadati</taxon>
        <taxon>Pseudomonadota</taxon>
        <taxon>Betaproteobacteria</taxon>
        <taxon>Burkholderiales</taxon>
        <taxon>Comamonadaceae</taxon>
        <taxon>Rhodoferax</taxon>
    </lineage>
</organism>
<dbReference type="Pfam" id="PF00534">
    <property type="entry name" value="Glycos_transf_1"/>
    <property type="match status" value="1"/>
</dbReference>
<evidence type="ECO:0000259" key="1">
    <source>
        <dbReference type="Pfam" id="PF00534"/>
    </source>
</evidence>
<comment type="caution">
    <text evidence="3">The sequence shown here is derived from an EMBL/GenBank/DDBJ whole genome shotgun (WGS) entry which is preliminary data.</text>
</comment>
<dbReference type="InterPro" id="IPR050194">
    <property type="entry name" value="Glycosyltransferase_grp1"/>
</dbReference>
<dbReference type="GO" id="GO:0016757">
    <property type="term" value="F:glycosyltransferase activity"/>
    <property type="evidence" value="ECO:0007669"/>
    <property type="project" value="InterPro"/>
</dbReference>
<name>A0A1T1AXW4_RHOFE</name>
<dbReference type="Pfam" id="PF13439">
    <property type="entry name" value="Glyco_transf_4"/>
    <property type="match status" value="1"/>
</dbReference>
<dbReference type="Proteomes" id="UP000190750">
    <property type="component" value="Unassembled WGS sequence"/>
</dbReference>
<dbReference type="PANTHER" id="PTHR45947">
    <property type="entry name" value="SULFOQUINOVOSYL TRANSFERASE SQD2"/>
    <property type="match status" value="1"/>
</dbReference>
<proteinExistence type="predicted"/>
<accession>A0A1T1AXW4</accession>
<protein>
    <recommendedName>
        <fullName evidence="5">Glycosyl transferase</fullName>
    </recommendedName>
</protein>
<evidence type="ECO:0008006" key="5">
    <source>
        <dbReference type="Google" id="ProtNLM"/>
    </source>
</evidence>
<dbReference type="Gene3D" id="3.40.50.2000">
    <property type="entry name" value="Glycogen Phosphorylase B"/>
    <property type="match status" value="2"/>
</dbReference>